<dbReference type="SUPFAM" id="SSF54843">
    <property type="entry name" value="Ribosomal protein L22"/>
    <property type="match status" value="1"/>
</dbReference>
<evidence type="ECO:0000313" key="11">
    <source>
        <dbReference type="EMBL" id="KKR23407.1"/>
    </source>
</evidence>
<dbReference type="NCBIfam" id="TIGR01044">
    <property type="entry name" value="rplV_bact"/>
    <property type="match status" value="1"/>
</dbReference>
<dbReference type="EMBL" id="LBXD01000020">
    <property type="protein sequence ID" value="KKR23407.1"/>
    <property type="molecule type" value="Genomic_DNA"/>
</dbReference>
<dbReference type="CDD" id="cd00336">
    <property type="entry name" value="Ribosomal_L22"/>
    <property type="match status" value="1"/>
</dbReference>
<evidence type="ECO:0000256" key="5">
    <source>
        <dbReference type="ARBA" id="ARBA00023274"/>
    </source>
</evidence>
<comment type="function">
    <text evidence="7 10">This protein binds specifically to 23S rRNA; its binding is stimulated by other ribosomal proteins, e.g., L4, L17, and L20. It is important during the early stages of 50S assembly. It makes multiple contacts with different domains of the 23S rRNA in the assembled 50S subunit and ribosome.</text>
</comment>
<dbReference type="GO" id="GO:0006412">
    <property type="term" value="P:translation"/>
    <property type="evidence" value="ECO:0007669"/>
    <property type="project" value="UniProtKB-UniRule"/>
</dbReference>
<dbReference type="Proteomes" id="UP000034764">
    <property type="component" value="Unassembled WGS sequence"/>
</dbReference>
<dbReference type="PANTHER" id="PTHR13501">
    <property type="entry name" value="CHLOROPLAST 50S RIBOSOMAL PROTEIN L22-RELATED"/>
    <property type="match status" value="1"/>
</dbReference>
<accession>A0A0G0SCJ7</accession>
<keyword evidence="3 7" id="KW-0694">RNA-binding</keyword>
<keyword evidence="4 7" id="KW-0689">Ribosomal protein</keyword>
<dbReference type="InterPro" id="IPR001063">
    <property type="entry name" value="Ribosomal_uL22"/>
</dbReference>
<dbReference type="PATRIC" id="fig|1619031.3.peg.387"/>
<dbReference type="HAMAP" id="MF_01331_B">
    <property type="entry name" value="Ribosomal_uL22_B"/>
    <property type="match status" value="1"/>
</dbReference>
<reference evidence="11 12" key="1">
    <citation type="journal article" date="2015" name="Nature">
        <title>rRNA introns, odd ribosomes, and small enigmatic genomes across a large radiation of phyla.</title>
        <authorList>
            <person name="Brown C.T."/>
            <person name="Hug L.A."/>
            <person name="Thomas B.C."/>
            <person name="Sharon I."/>
            <person name="Castelle C.J."/>
            <person name="Singh A."/>
            <person name="Wilkins M.J."/>
            <person name="Williams K.H."/>
            <person name="Banfield J.F."/>
        </authorList>
    </citation>
    <scope>NUCLEOTIDE SEQUENCE [LARGE SCALE GENOMIC DNA]</scope>
</reference>
<evidence type="ECO:0000256" key="9">
    <source>
        <dbReference type="RuleBase" id="RU004006"/>
    </source>
</evidence>
<evidence type="ECO:0000313" key="12">
    <source>
        <dbReference type="Proteomes" id="UP000034764"/>
    </source>
</evidence>
<dbReference type="PROSITE" id="PS00464">
    <property type="entry name" value="RIBOSOMAL_L22"/>
    <property type="match status" value="1"/>
</dbReference>
<dbReference type="InterPro" id="IPR036394">
    <property type="entry name" value="Ribosomal_uL22_sf"/>
</dbReference>
<organism evidence="11 12">
    <name type="scientific">Candidatus Yanofskybacteria bacterium GW2011_GWD2_39_48</name>
    <dbReference type="NCBI Taxonomy" id="1619031"/>
    <lineage>
        <taxon>Bacteria</taxon>
        <taxon>Candidatus Yanofskyibacteriota</taxon>
    </lineage>
</organism>
<keyword evidence="5 7" id="KW-0687">Ribonucleoprotein</keyword>
<evidence type="ECO:0000256" key="2">
    <source>
        <dbReference type="ARBA" id="ARBA00022730"/>
    </source>
</evidence>
<dbReference type="InterPro" id="IPR047867">
    <property type="entry name" value="Ribosomal_uL22_bac/org-type"/>
</dbReference>
<comment type="similarity">
    <text evidence="1 7 8">Belongs to the universal ribosomal protein uL22 family.</text>
</comment>
<proteinExistence type="inferred from homology"/>
<evidence type="ECO:0000256" key="1">
    <source>
        <dbReference type="ARBA" id="ARBA00009451"/>
    </source>
</evidence>
<gene>
    <name evidence="7" type="primary">rplV</name>
    <name evidence="11" type="ORF">UT53_C0020G0013</name>
</gene>
<dbReference type="AlphaFoldDB" id="A0A0G0SCJ7"/>
<dbReference type="Gene3D" id="3.90.470.10">
    <property type="entry name" value="Ribosomal protein L22/L17"/>
    <property type="match status" value="1"/>
</dbReference>
<evidence type="ECO:0000256" key="7">
    <source>
        <dbReference type="HAMAP-Rule" id="MF_01331"/>
    </source>
</evidence>
<dbReference type="PANTHER" id="PTHR13501:SF8">
    <property type="entry name" value="LARGE RIBOSOMAL SUBUNIT PROTEIN UL22M"/>
    <property type="match status" value="1"/>
</dbReference>
<dbReference type="GO" id="GO:0003735">
    <property type="term" value="F:structural constituent of ribosome"/>
    <property type="evidence" value="ECO:0007669"/>
    <property type="project" value="InterPro"/>
</dbReference>
<dbReference type="Pfam" id="PF00237">
    <property type="entry name" value="Ribosomal_L22"/>
    <property type="match status" value="1"/>
</dbReference>
<evidence type="ECO:0000256" key="6">
    <source>
        <dbReference type="ARBA" id="ARBA00035207"/>
    </source>
</evidence>
<name>A0A0G0SCJ7_9BACT</name>
<evidence type="ECO:0000256" key="8">
    <source>
        <dbReference type="RuleBase" id="RU004005"/>
    </source>
</evidence>
<sequence>MEVKSKTNNLRLAPRKVRAVVNLIRGKGVNEALDQLEFLVRRPSSSVIKLVKSAIANAENNFHLVRENLFIKEIKVDEGVKLKRFMPRGFGRASTIQKKTSHITLVLGERVAGLKKSEVDKQKKEKILKTDRINNEDKKPEIKKEIGQKATNKGFVKKMFQRKSI</sequence>
<protein>
    <recommendedName>
        <fullName evidence="6 7">Large ribosomal subunit protein uL22</fullName>
    </recommendedName>
</protein>
<keyword evidence="2 7" id="KW-0699">rRNA-binding</keyword>
<comment type="function">
    <text evidence="7">The globular domain of the protein is located near the polypeptide exit tunnel on the outside of the subunit, while an extended beta-hairpin is found that lines the wall of the exit tunnel in the center of the 70S ribosome.</text>
</comment>
<dbReference type="InterPro" id="IPR005727">
    <property type="entry name" value="Ribosomal_uL22_bac/chlpt-type"/>
</dbReference>
<comment type="caution">
    <text evidence="11">The sequence shown here is derived from an EMBL/GenBank/DDBJ whole genome shotgun (WGS) entry which is preliminary data.</text>
</comment>
<evidence type="ECO:0000256" key="3">
    <source>
        <dbReference type="ARBA" id="ARBA00022884"/>
    </source>
</evidence>
<comment type="subunit">
    <text evidence="7 9">Part of the 50S ribosomal subunit.</text>
</comment>
<evidence type="ECO:0000256" key="4">
    <source>
        <dbReference type="ARBA" id="ARBA00022980"/>
    </source>
</evidence>
<dbReference type="InterPro" id="IPR018260">
    <property type="entry name" value="Ribosomal_uL22_CS"/>
</dbReference>
<dbReference type="GO" id="GO:0022625">
    <property type="term" value="C:cytosolic large ribosomal subunit"/>
    <property type="evidence" value="ECO:0007669"/>
    <property type="project" value="TreeGrafter"/>
</dbReference>
<evidence type="ECO:0000256" key="10">
    <source>
        <dbReference type="RuleBase" id="RU004008"/>
    </source>
</evidence>
<dbReference type="GO" id="GO:0019843">
    <property type="term" value="F:rRNA binding"/>
    <property type="evidence" value="ECO:0007669"/>
    <property type="project" value="UniProtKB-UniRule"/>
</dbReference>